<feature type="non-terminal residue" evidence="2">
    <location>
        <position position="154"/>
    </location>
</feature>
<feature type="compositionally biased region" description="Low complexity" evidence="1">
    <location>
        <begin position="16"/>
        <end position="30"/>
    </location>
</feature>
<protein>
    <submittedName>
        <fullName evidence="2">Uncharacterized protein</fullName>
    </submittedName>
</protein>
<organism evidence="2 3">
    <name type="scientific">Mugilogobius chulae</name>
    <name type="common">yellowstripe goby</name>
    <dbReference type="NCBI Taxonomy" id="88201"/>
    <lineage>
        <taxon>Eukaryota</taxon>
        <taxon>Metazoa</taxon>
        <taxon>Chordata</taxon>
        <taxon>Craniata</taxon>
        <taxon>Vertebrata</taxon>
        <taxon>Euteleostomi</taxon>
        <taxon>Actinopterygii</taxon>
        <taxon>Neopterygii</taxon>
        <taxon>Teleostei</taxon>
        <taxon>Neoteleostei</taxon>
        <taxon>Acanthomorphata</taxon>
        <taxon>Gobiaria</taxon>
        <taxon>Gobiiformes</taxon>
        <taxon>Gobioidei</taxon>
        <taxon>Gobiidae</taxon>
        <taxon>Gobionellinae</taxon>
        <taxon>Mugilogobius</taxon>
    </lineage>
</organism>
<dbReference type="EMBL" id="JBBPFD010000157">
    <property type="protein sequence ID" value="KAK7880018.1"/>
    <property type="molecule type" value="Genomic_DNA"/>
</dbReference>
<accession>A0AAW0MT55</accession>
<feature type="region of interest" description="Disordered" evidence="1">
    <location>
        <begin position="1"/>
        <end position="129"/>
    </location>
</feature>
<feature type="compositionally biased region" description="Basic and acidic residues" evidence="1">
    <location>
        <begin position="64"/>
        <end position="80"/>
    </location>
</feature>
<dbReference type="AlphaFoldDB" id="A0AAW0MT55"/>
<comment type="caution">
    <text evidence="2">The sequence shown here is derived from an EMBL/GenBank/DDBJ whole genome shotgun (WGS) entry which is preliminary data.</text>
</comment>
<sequence length="154" mass="17383">MRQRLSELRPQNHVSQNAPGAQGRRQAGASCRRRYRGDLLRQRPRRRRGEEEPDTPTGSPRPTEASEQKSLDHREVKPRPSELSPAPPASEDRPIAAGGGAEADQSAAGQHRESAGRPRTNHRPDFICWPIRGSERDLPVLYPDQWDDRSSWPD</sequence>
<evidence type="ECO:0000256" key="1">
    <source>
        <dbReference type="SAM" id="MobiDB-lite"/>
    </source>
</evidence>
<reference evidence="3" key="1">
    <citation type="submission" date="2024-04" db="EMBL/GenBank/DDBJ databases">
        <title>Salinicola lusitanus LLJ914,a marine bacterium isolated from the Okinawa Trough.</title>
        <authorList>
            <person name="Li J."/>
        </authorList>
    </citation>
    <scope>NUCLEOTIDE SEQUENCE [LARGE SCALE GENOMIC DNA]</scope>
</reference>
<keyword evidence="3" id="KW-1185">Reference proteome</keyword>
<proteinExistence type="predicted"/>
<gene>
    <name evidence="2" type="ORF">WMY93_033308</name>
</gene>
<dbReference type="Proteomes" id="UP001460270">
    <property type="component" value="Unassembled WGS sequence"/>
</dbReference>
<evidence type="ECO:0000313" key="2">
    <source>
        <dbReference type="EMBL" id="KAK7880018.1"/>
    </source>
</evidence>
<evidence type="ECO:0000313" key="3">
    <source>
        <dbReference type="Proteomes" id="UP001460270"/>
    </source>
</evidence>
<name>A0AAW0MT55_9GOBI</name>